<name>A0A699RWZ8_TANCI</name>
<comment type="caution">
    <text evidence="1">The sequence shown here is derived from an EMBL/GenBank/DDBJ whole genome shotgun (WGS) entry which is preliminary data.</text>
</comment>
<protein>
    <submittedName>
        <fullName evidence="1">Putative nucleotidyltransferase, ribonuclease H</fullName>
    </submittedName>
</protein>
<proteinExistence type="predicted"/>
<dbReference type="PANTHER" id="PTHR45835:SF99">
    <property type="entry name" value="CHROMO DOMAIN-CONTAINING PROTEIN-RELATED"/>
    <property type="match status" value="1"/>
</dbReference>
<dbReference type="Gene3D" id="3.30.420.10">
    <property type="entry name" value="Ribonuclease H-like superfamily/Ribonuclease H"/>
    <property type="match status" value="1"/>
</dbReference>
<gene>
    <name evidence="1" type="ORF">Tci_862168</name>
</gene>
<dbReference type="GO" id="GO:0016740">
    <property type="term" value="F:transferase activity"/>
    <property type="evidence" value="ECO:0007669"/>
    <property type="project" value="UniProtKB-KW"/>
</dbReference>
<dbReference type="InterPro" id="IPR036397">
    <property type="entry name" value="RNaseH_sf"/>
</dbReference>
<dbReference type="PANTHER" id="PTHR45835">
    <property type="entry name" value="YALI0A06105P"/>
    <property type="match status" value="1"/>
</dbReference>
<reference evidence="1" key="1">
    <citation type="journal article" date="2019" name="Sci. Rep.">
        <title>Draft genome of Tanacetum cinerariifolium, the natural source of mosquito coil.</title>
        <authorList>
            <person name="Yamashiro T."/>
            <person name="Shiraishi A."/>
            <person name="Satake H."/>
            <person name="Nakayama K."/>
        </authorList>
    </citation>
    <scope>NUCLEOTIDE SEQUENCE</scope>
</reference>
<dbReference type="AlphaFoldDB" id="A0A699RWZ8"/>
<feature type="non-terminal residue" evidence="1">
    <location>
        <position position="95"/>
    </location>
</feature>
<dbReference type="EMBL" id="BKCJ011125033">
    <property type="protein sequence ID" value="GFC90198.1"/>
    <property type="molecule type" value="Genomic_DNA"/>
</dbReference>
<dbReference type="GO" id="GO:0003676">
    <property type="term" value="F:nucleic acid binding"/>
    <property type="evidence" value="ECO:0007669"/>
    <property type="project" value="InterPro"/>
</dbReference>
<keyword evidence="1" id="KW-0808">Transferase</keyword>
<evidence type="ECO:0000313" key="1">
    <source>
        <dbReference type="EMBL" id="GFC90198.1"/>
    </source>
</evidence>
<organism evidence="1">
    <name type="scientific">Tanacetum cinerariifolium</name>
    <name type="common">Dalmatian daisy</name>
    <name type="synonym">Chrysanthemum cinerariifolium</name>
    <dbReference type="NCBI Taxonomy" id="118510"/>
    <lineage>
        <taxon>Eukaryota</taxon>
        <taxon>Viridiplantae</taxon>
        <taxon>Streptophyta</taxon>
        <taxon>Embryophyta</taxon>
        <taxon>Tracheophyta</taxon>
        <taxon>Spermatophyta</taxon>
        <taxon>Magnoliopsida</taxon>
        <taxon>eudicotyledons</taxon>
        <taxon>Gunneridae</taxon>
        <taxon>Pentapetalae</taxon>
        <taxon>asterids</taxon>
        <taxon>campanulids</taxon>
        <taxon>Asterales</taxon>
        <taxon>Asteraceae</taxon>
        <taxon>Asteroideae</taxon>
        <taxon>Anthemideae</taxon>
        <taxon>Anthemidinae</taxon>
        <taxon>Tanacetum</taxon>
    </lineage>
</organism>
<sequence>MLHSCALEWTGNWDDYICLVEFAYNNSWHASIKCAPFEMLYGRKCHALICWDQVGERVIEGPKMIEVINEKVAIAKEKLKEARTRQKSYADKHRR</sequence>
<accession>A0A699RWZ8</accession>